<protein>
    <recommendedName>
        <fullName evidence="8 10">Protein GrpE</fullName>
    </recommendedName>
    <alternativeName>
        <fullName evidence="9 10">HSP-70 cofactor</fullName>
    </alternativeName>
</protein>
<evidence type="ECO:0000256" key="2">
    <source>
        <dbReference type="ARBA" id="ARBA00009054"/>
    </source>
</evidence>
<dbReference type="GO" id="GO:0042803">
    <property type="term" value="F:protein homodimerization activity"/>
    <property type="evidence" value="ECO:0007669"/>
    <property type="project" value="InterPro"/>
</dbReference>
<dbReference type="OrthoDB" id="9789811at2"/>
<dbReference type="GO" id="GO:0000774">
    <property type="term" value="F:adenyl-nucleotide exchange factor activity"/>
    <property type="evidence" value="ECO:0007669"/>
    <property type="project" value="InterPro"/>
</dbReference>
<evidence type="ECO:0000256" key="6">
    <source>
        <dbReference type="ARBA" id="ARBA00023186"/>
    </source>
</evidence>
<evidence type="ECO:0000256" key="3">
    <source>
        <dbReference type="ARBA" id="ARBA00011738"/>
    </source>
</evidence>
<dbReference type="GO" id="GO:0051082">
    <property type="term" value="F:unfolded protein binding"/>
    <property type="evidence" value="ECO:0007669"/>
    <property type="project" value="TreeGrafter"/>
</dbReference>
<dbReference type="SUPFAM" id="SSF51064">
    <property type="entry name" value="Head domain of nucleotide exchange factor GrpE"/>
    <property type="match status" value="1"/>
</dbReference>
<dbReference type="Gene3D" id="2.30.22.10">
    <property type="entry name" value="Head domain of nucleotide exchange factor GrpE"/>
    <property type="match status" value="1"/>
</dbReference>
<dbReference type="InterPro" id="IPR013805">
    <property type="entry name" value="GrpE_CC"/>
</dbReference>
<comment type="subunit">
    <text evidence="3 10">Homodimer.</text>
</comment>
<dbReference type="PROSITE" id="PS01071">
    <property type="entry name" value="GRPE"/>
    <property type="match status" value="1"/>
</dbReference>
<keyword evidence="5 10" id="KW-0346">Stress response</keyword>
<dbReference type="GO" id="GO:0006457">
    <property type="term" value="P:protein folding"/>
    <property type="evidence" value="ECO:0007669"/>
    <property type="project" value="InterPro"/>
</dbReference>
<organism evidence="14 15">
    <name type="scientific">Thiomonas delicata</name>
    <name type="common">Thiomonas cuprina</name>
    <dbReference type="NCBI Taxonomy" id="364030"/>
    <lineage>
        <taxon>Bacteria</taxon>
        <taxon>Pseudomonadati</taxon>
        <taxon>Pseudomonadota</taxon>
        <taxon>Betaproteobacteria</taxon>
        <taxon>Burkholderiales</taxon>
        <taxon>Thiomonas</taxon>
    </lineage>
</organism>
<dbReference type="HAMAP" id="MF_01151">
    <property type="entry name" value="GrpE"/>
    <property type="match status" value="1"/>
</dbReference>
<reference evidence="14 15" key="1">
    <citation type="submission" date="2016-06" db="EMBL/GenBank/DDBJ databases">
        <authorList>
            <person name="Kjaerup R.B."/>
            <person name="Dalgaard T.S."/>
            <person name="Juul-Madsen H.R."/>
        </authorList>
    </citation>
    <scope>NUCLEOTIDE SEQUENCE [LARGE SCALE GENOMIC DNA]</scope>
    <source>
        <strain evidence="14 15">DSM 16361</strain>
    </source>
</reference>
<evidence type="ECO:0000256" key="8">
    <source>
        <dbReference type="ARBA" id="ARBA00072274"/>
    </source>
</evidence>
<dbReference type="Pfam" id="PF01025">
    <property type="entry name" value="GrpE"/>
    <property type="match status" value="1"/>
</dbReference>
<evidence type="ECO:0000256" key="10">
    <source>
        <dbReference type="HAMAP-Rule" id="MF_01151"/>
    </source>
</evidence>
<comment type="function">
    <text evidence="7 10 11">Participates actively in the response to hyperosmotic and heat shock by preventing the aggregation of stress-denatured proteins, in association with DnaK and GrpE. It is the nucleotide exchange factor for DnaK and may function as a thermosensor. Unfolded proteins bind initially to DnaJ; upon interaction with the DnaJ-bound protein, DnaK hydrolyzes its bound ATP, resulting in the formation of a stable complex. GrpE releases ADP from DnaK; ATP binding to DnaK triggers the release of the substrate protein, thus completing the reaction cycle. Several rounds of ATP-dependent interactions between DnaJ, DnaK and GrpE are required for fully efficient folding.</text>
</comment>
<accession>A0A238D7Q1</accession>
<feature type="compositionally biased region" description="Low complexity" evidence="13">
    <location>
        <begin position="15"/>
        <end position="26"/>
    </location>
</feature>
<dbReference type="FunFam" id="2.30.22.10:FF:000001">
    <property type="entry name" value="Protein GrpE"/>
    <property type="match status" value="1"/>
</dbReference>
<gene>
    <name evidence="10 14" type="primary">grpE</name>
    <name evidence="14" type="ORF">THIARS_70822</name>
</gene>
<evidence type="ECO:0000313" key="14">
    <source>
        <dbReference type="EMBL" id="SBP89202.1"/>
    </source>
</evidence>
<dbReference type="NCBIfam" id="NF010738">
    <property type="entry name" value="PRK14140.1"/>
    <property type="match status" value="1"/>
</dbReference>
<name>A0A238D7Q1_THIDL</name>
<dbReference type="PRINTS" id="PR00773">
    <property type="entry name" value="GRPEPROTEIN"/>
</dbReference>
<dbReference type="RefSeq" id="WP_094161322.1">
    <property type="nucleotide sequence ID" value="NZ_LT592171.1"/>
</dbReference>
<comment type="similarity">
    <text evidence="2 10 12">Belongs to the GrpE family.</text>
</comment>
<dbReference type="SUPFAM" id="SSF58014">
    <property type="entry name" value="Coiled-coil domain of nucleotide exchange factor GrpE"/>
    <property type="match status" value="1"/>
</dbReference>
<keyword evidence="4 10" id="KW-0963">Cytoplasm</keyword>
<dbReference type="NCBIfam" id="NF010737">
    <property type="entry name" value="PRK14139.1"/>
    <property type="match status" value="1"/>
</dbReference>
<dbReference type="InterPro" id="IPR009012">
    <property type="entry name" value="GrpE_head"/>
</dbReference>
<dbReference type="EMBL" id="FLMQ01000056">
    <property type="protein sequence ID" value="SBP89202.1"/>
    <property type="molecule type" value="Genomic_DNA"/>
</dbReference>
<dbReference type="Proteomes" id="UP000214566">
    <property type="component" value="Unassembled WGS sequence"/>
</dbReference>
<feature type="region of interest" description="Disordered" evidence="13">
    <location>
        <begin position="1"/>
        <end position="34"/>
    </location>
</feature>
<dbReference type="PANTHER" id="PTHR21237">
    <property type="entry name" value="GRPE PROTEIN"/>
    <property type="match status" value="1"/>
</dbReference>
<evidence type="ECO:0000256" key="13">
    <source>
        <dbReference type="SAM" id="MobiDB-lite"/>
    </source>
</evidence>
<dbReference type="GO" id="GO:0051087">
    <property type="term" value="F:protein-folding chaperone binding"/>
    <property type="evidence" value="ECO:0007669"/>
    <property type="project" value="InterPro"/>
</dbReference>
<proteinExistence type="inferred from homology"/>
<dbReference type="Gene3D" id="3.90.20.20">
    <property type="match status" value="1"/>
</dbReference>
<evidence type="ECO:0000256" key="9">
    <source>
        <dbReference type="ARBA" id="ARBA00076414"/>
    </source>
</evidence>
<sequence length="195" mass="20792">MSPAEQESPPPSPPEAAATSSPSSSEQVQDQGPDALELALKAAQDELETLKDQFLRAKAEAENTRRRAEEEAVKARKFAVESMAQELLPVKDSLEAALADTSGKIETLKQGVELTLSQLRSAFERNRIQELAPAAGERFDPTRHQAISTVPAQQPPNTVVNVLQKGYALAERTLRPALVTVAAASSPGEADKAGA</sequence>
<keyword evidence="6 10" id="KW-0143">Chaperone</keyword>
<evidence type="ECO:0000313" key="15">
    <source>
        <dbReference type="Proteomes" id="UP000214566"/>
    </source>
</evidence>
<evidence type="ECO:0000256" key="7">
    <source>
        <dbReference type="ARBA" id="ARBA00053401"/>
    </source>
</evidence>
<dbReference type="CDD" id="cd00446">
    <property type="entry name" value="GrpE"/>
    <property type="match status" value="1"/>
</dbReference>
<evidence type="ECO:0000256" key="11">
    <source>
        <dbReference type="RuleBase" id="RU000639"/>
    </source>
</evidence>
<dbReference type="AlphaFoldDB" id="A0A238D7Q1"/>
<comment type="subcellular location">
    <subcellularLocation>
        <location evidence="1 10">Cytoplasm</location>
    </subcellularLocation>
</comment>
<evidence type="ECO:0000256" key="5">
    <source>
        <dbReference type="ARBA" id="ARBA00023016"/>
    </source>
</evidence>
<dbReference type="InterPro" id="IPR000740">
    <property type="entry name" value="GrpE"/>
</dbReference>
<evidence type="ECO:0000256" key="1">
    <source>
        <dbReference type="ARBA" id="ARBA00004496"/>
    </source>
</evidence>
<evidence type="ECO:0000256" key="12">
    <source>
        <dbReference type="RuleBase" id="RU004478"/>
    </source>
</evidence>
<dbReference type="PANTHER" id="PTHR21237:SF23">
    <property type="entry name" value="GRPE PROTEIN HOMOLOG, MITOCHONDRIAL"/>
    <property type="match status" value="1"/>
</dbReference>
<evidence type="ECO:0000256" key="4">
    <source>
        <dbReference type="ARBA" id="ARBA00022490"/>
    </source>
</evidence>
<dbReference type="GO" id="GO:0005829">
    <property type="term" value="C:cytosol"/>
    <property type="evidence" value="ECO:0007669"/>
    <property type="project" value="TreeGrafter"/>
</dbReference>
<keyword evidence="15" id="KW-1185">Reference proteome</keyword>